<protein>
    <recommendedName>
        <fullName evidence="4">SipW-cognate class signal peptide</fullName>
    </recommendedName>
</protein>
<accession>A0AAV5B1P6</accession>
<evidence type="ECO:0000313" key="2">
    <source>
        <dbReference type="EMBL" id="GJM55354.1"/>
    </source>
</evidence>
<dbReference type="EMBL" id="BQKC01000001">
    <property type="protein sequence ID" value="GJM55354.1"/>
    <property type="molecule type" value="Genomic_DNA"/>
</dbReference>
<sequence length="230" mass="24037">MKRSQALWKLRRKRMAKKAVVAVAAASMAATVVVGGAVAFFSDTDSVTNVVSVAERLDVAVEEPAWNLEDGDGDGVPDAAQNLAPGQVVAKDPRVANKAGVDSWCMAQVSVPVHEVSLVGEDGRRRDPAPAELFSWELGEGWEEYGTAFLTEDGSAAVHTYLAKDAVAVGAQTPPVFTQVTMADVLEGSVSGTCSIDVKGFGVQAHGFSSPSEAWGALQGLDAPEDPVEP</sequence>
<comment type="caution">
    <text evidence="2">The sequence shown here is derived from an EMBL/GenBank/DDBJ whole genome shotgun (WGS) entry which is preliminary data.</text>
</comment>
<dbReference type="Pfam" id="PF12389">
    <property type="entry name" value="Peptidase_M73"/>
    <property type="match status" value="1"/>
</dbReference>
<dbReference type="RefSeq" id="WP_135977345.1">
    <property type="nucleotide sequence ID" value="NZ_BQKC01000001.1"/>
</dbReference>
<reference evidence="2" key="1">
    <citation type="journal article" date="2022" name="Int. J. Syst. Evol. Microbiol.">
        <title>Granulimonas faecalis gen. nov., sp. nov., and Leptogranulimonas caecicola gen. nov., sp. nov., novel lactate-producing Atopobiaceae bacteria isolated from mouse intestines, and an emended description of the family Atopobiaceae.</title>
        <authorList>
            <person name="Morinaga K."/>
            <person name="Kusada H."/>
            <person name="Sakamoto S."/>
            <person name="Murakami T."/>
            <person name="Toyoda A."/>
            <person name="Mori H."/>
            <person name="Meng X.Y."/>
            <person name="Takashino M."/>
            <person name="Murotomi K."/>
            <person name="Tamaki H."/>
        </authorList>
    </citation>
    <scope>NUCLEOTIDE SEQUENCE</scope>
    <source>
        <strain evidence="2">OPF53</strain>
    </source>
</reference>
<feature type="signal peptide" evidence="1">
    <location>
        <begin position="1"/>
        <end position="29"/>
    </location>
</feature>
<dbReference type="Proteomes" id="UP001055025">
    <property type="component" value="Unassembled WGS sequence"/>
</dbReference>
<keyword evidence="1" id="KW-0732">Signal</keyword>
<evidence type="ECO:0000313" key="3">
    <source>
        <dbReference type="Proteomes" id="UP001055025"/>
    </source>
</evidence>
<evidence type="ECO:0000256" key="1">
    <source>
        <dbReference type="SAM" id="SignalP"/>
    </source>
</evidence>
<organism evidence="2 3">
    <name type="scientific">Granulimonas faecalis</name>
    <dbReference type="NCBI Taxonomy" id="2894155"/>
    <lineage>
        <taxon>Bacteria</taxon>
        <taxon>Bacillati</taxon>
        <taxon>Actinomycetota</taxon>
        <taxon>Coriobacteriia</taxon>
        <taxon>Coriobacteriales</taxon>
        <taxon>Kribbibacteriaceae</taxon>
        <taxon>Granulimonas</taxon>
    </lineage>
</organism>
<proteinExistence type="predicted"/>
<dbReference type="AlphaFoldDB" id="A0AAV5B1P6"/>
<evidence type="ECO:0008006" key="4">
    <source>
        <dbReference type="Google" id="ProtNLM"/>
    </source>
</evidence>
<dbReference type="InterPro" id="IPR022121">
    <property type="entry name" value="Peptidase_M73_camelysin"/>
</dbReference>
<keyword evidence="3" id="KW-1185">Reference proteome</keyword>
<gene>
    <name evidence="2" type="ORF">ATOP_10090</name>
</gene>
<feature type="chain" id="PRO_5043641072" description="SipW-cognate class signal peptide" evidence="1">
    <location>
        <begin position="30"/>
        <end position="230"/>
    </location>
</feature>
<name>A0AAV5B1P6_9ACTN</name>